<dbReference type="EMBL" id="LK023319">
    <property type="protein sequence ID" value="CDS06239.1"/>
    <property type="molecule type" value="Genomic_DNA"/>
</dbReference>
<sequence>MAQRTNLDLLHVSEPYEDLVQVILDRFFQSEIDVSIDILRRTIDRLVVQDFANDTEQLLNALLHLSRFSLSSTDEALMAALTAMEANGNNVPTANETQYYVRSMEFTREEIHQTIIQYRDNYADTIFADHIHNQIQQHPSQLLFFMRYVGATAGDTPLGRLENDMENAHLGGRRFSNFVNTVRQLFPHKVFHVYHIPLLVTAGVFGQPGPQSAELDGIERILIHLLDRPCLLNSQPGGFYISYTGNEEDLQLLTHINVPNALQYLVTRDNLDNVRHVDQQVLTDFQTYRTELAHDDPVMANRITDEHLELFAHQALPHANRFHQINEQTAMVPFMVIGKDITIQDFSLLRGFFDGSRSGTVTADLMRMALNGMQDQPLENHLELELQIPCFGDLWPVPKQDYFWDLHTQALSRVLAYINPAVMVTCGFDVARVAVSNFHDRYSLSSPRYRDIIGEPTIINHDATFSYTNEPEGVEPQHGWCVMIPHMDPGTANYGSVDPLILRLMFLCWVRTLILVDTAIDIAALEEHAVGTQPFAQQLLQEWQNREPAALTQAINQARTAVNDLRSNGQAERYRMLLQRNEGLPVGIGAGNISETSRRTLMEKWERYGWAEGPIGSAARVQHYARLARYQWPELLSCPSYTTDRQGFRDWFVNHLAQGTNVMQAILRRAQEENIQPVGDLTPMQVHYLLGRCHPPPDWPQGDNTWMSIDDLREAAMEAARIRFMEKWGGPTWGNPDLNRQRRNEYLARQGNIAYETFDMCRVKVSSLKARLRVIIDGQQVYLPDGIYIPSSVTNGVRFIDYDPDVEPNGLVIRDEFGNILPSAQQPYIIWDYWLLQHAREVYFVTFQHTVEAHGQQLRQEILDQLDLDQEFTYERILDLYWHDVCENEARVIYTKRVRVPEDAAADSYMADAIRVVLQNHAIGMENLVWENLLSDEDRYL</sequence>
<gene>
    <name evidence="1" type="ORF">LRAMOSA08767</name>
</gene>
<name>A0A077WGC1_9FUNG</name>
<protein>
    <submittedName>
        <fullName evidence="1">Uncharacterized protein</fullName>
    </submittedName>
</protein>
<proteinExistence type="predicted"/>
<reference evidence="1" key="1">
    <citation type="journal article" date="2014" name="Genome Announc.">
        <title>De novo whole-genome sequence and genome annotation of Lichtheimia ramosa.</title>
        <authorList>
            <person name="Linde J."/>
            <person name="Schwartze V."/>
            <person name="Binder U."/>
            <person name="Lass-Florl C."/>
            <person name="Voigt K."/>
            <person name="Horn F."/>
        </authorList>
    </citation>
    <scope>NUCLEOTIDE SEQUENCE</scope>
    <source>
        <strain evidence="1">JMRC FSU:6197</strain>
    </source>
</reference>
<organism evidence="1">
    <name type="scientific">Lichtheimia ramosa</name>
    <dbReference type="NCBI Taxonomy" id="688394"/>
    <lineage>
        <taxon>Eukaryota</taxon>
        <taxon>Fungi</taxon>
        <taxon>Fungi incertae sedis</taxon>
        <taxon>Mucoromycota</taxon>
        <taxon>Mucoromycotina</taxon>
        <taxon>Mucoromycetes</taxon>
        <taxon>Mucorales</taxon>
        <taxon>Lichtheimiaceae</taxon>
        <taxon>Lichtheimia</taxon>
    </lineage>
</organism>
<dbReference type="OrthoDB" id="2245127at2759"/>
<accession>A0A077WGC1</accession>
<dbReference type="AlphaFoldDB" id="A0A077WGC1"/>
<evidence type="ECO:0000313" key="1">
    <source>
        <dbReference type="EMBL" id="CDS06239.1"/>
    </source>
</evidence>